<dbReference type="PANTHER" id="PTHR47149">
    <property type="entry name" value="F-BOX PROTEIN RMF"/>
    <property type="match status" value="1"/>
</dbReference>
<dbReference type="GO" id="GO:0005737">
    <property type="term" value="C:cytoplasm"/>
    <property type="evidence" value="ECO:0007669"/>
    <property type="project" value="UniProtKB-ARBA"/>
</dbReference>
<evidence type="ECO:0000313" key="7">
    <source>
        <dbReference type="EMBL" id="TVU22897.1"/>
    </source>
</evidence>
<dbReference type="GO" id="GO:0016020">
    <property type="term" value="C:membrane"/>
    <property type="evidence" value="ECO:0007669"/>
    <property type="project" value="UniProtKB-SubCell"/>
</dbReference>
<dbReference type="InterPro" id="IPR007305">
    <property type="entry name" value="Vesicle_transpt_Got1/SFT2"/>
</dbReference>
<keyword evidence="3 6" id="KW-1133">Transmembrane helix</keyword>
<feature type="transmembrane region" description="Helical" evidence="6">
    <location>
        <begin position="67"/>
        <end position="87"/>
    </location>
</feature>
<feature type="transmembrane region" description="Helical" evidence="6">
    <location>
        <begin position="99"/>
        <end position="121"/>
    </location>
</feature>
<feature type="region of interest" description="Disordered" evidence="5">
    <location>
        <begin position="217"/>
        <end position="309"/>
    </location>
</feature>
<gene>
    <name evidence="7" type="ORF">EJB05_32618</name>
</gene>
<evidence type="ECO:0000256" key="4">
    <source>
        <dbReference type="ARBA" id="ARBA00023136"/>
    </source>
</evidence>
<feature type="transmembrane region" description="Helical" evidence="6">
    <location>
        <begin position="40"/>
        <end position="61"/>
    </location>
</feature>
<dbReference type="GO" id="GO:0016192">
    <property type="term" value="P:vesicle-mediated transport"/>
    <property type="evidence" value="ECO:0007669"/>
    <property type="project" value="InterPro"/>
</dbReference>
<keyword evidence="8" id="KW-1185">Reference proteome</keyword>
<evidence type="ECO:0000256" key="5">
    <source>
        <dbReference type="SAM" id="MobiDB-lite"/>
    </source>
</evidence>
<sequence length="624" mass="70880">MDALTRLHRSLVGGDEEEQPEDSILGDTEELCSLSPLQRVYAFAICLVVGLALMILSLLVFVRPIKFAVLFTFGNIMAVGSTAFVMGPQKQLRMMFDPVRVYASAIYVGCVILALIFALWIHDKLLTLIAIICEICALFWYSLSYIPFARRMVSDLMVKLCDTELAENFPACSEATEALCCKSINSVDRLPFQISNSFSLPGRRLHIHALLARTQHAAPPSSPHRCMGKALSVLRPPQPPREGEREKEMELRKRPRPARVDPDFVSSPPPLLLRKRVRKQAPSKRPRDAAEAAKQQRPRKRSRCEGLGVGSPVTGLHPASCFHQVRSLPPPKSRRRFRPRHPFNWYEPDMWTEIAKHLCGHDLVCLSLTCHWFRRLLVEDSIWRYAFIRDLLLPVDYQPPPRPLHSSWRRLYAAAFDGSHSYCYRQINKHIDGLRIGGLLLDTPSVLLTGKLPLPRCVMSDVQVSIEMMGACVLNNARPGIWIADRHLVRCPRCNINMCPGTVQILDVRHSELFLEDEYWDGTWEYEDLGEHFMDEEAAAACCAVFNRNCLDSSYADFVHNTKAWIRKRNDLRPKSCMTPHAVAINSNLQRNGGLLSKFEAMRDTTRDGQRSYPYNGMVMACSV</sequence>
<proteinExistence type="predicted"/>
<feature type="compositionally biased region" description="Basic residues" evidence="5">
    <location>
        <begin position="273"/>
        <end position="284"/>
    </location>
</feature>
<dbReference type="OrthoDB" id="8062037at2759"/>
<dbReference type="Pfam" id="PF04178">
    <property type="entry name" value="Got1"/>
    <property type="match status" value="1"/>
</dbReference>
<evidence type="ECO:0000256" key="1">
    <source>
        <dbReference type="ARBA" id="ARBA00004141"/>
    </source>
</evidence>
<dbReference type="GO" id="GO:0012505">
    <property type="term" value="C:endomembrane system"/>
    <property type="evidence" value="ECO:0007669"/>
    <property type="project" value="UniProtKB-ARBA"/>
</dbReference>
<feature type="transmembrane region" description="Helical" evidence="6">
    <location>
        <begin position="127"/>
        <end position="148"/>
    </location>
</feature>
<comment type="subcellular location">
    <subcellularLocation>
        <location evidence="1">Membrane</location>
        <topology evidence="1">Multi-pass membrane protein</topology>
    </subcellularLocation>
</comment>
<protein>
    <recommendedName>
        <fullName evidence="9">Vesicle transport protein</fullName>
    </recommendedName>
</protein>
<feature type="compositionally biased region" description="Basic and acidic residues" evidence="5">
    <location>
        <begin position="241"/>
        <end position="262"/>
    </location>
</feature>
<evidence type="ECO:0000256" key="3">
    <source>
        <dbReference type="ARBA" id="ARBA00022989"/>
    </source>
</evidence>
<accession>A0A5J9UHY9</accession>
<comment type="caution">
    <text evidence="7">The sequence shown here is derived from an EMBL/GenBank/DDBJ whole genome shotgun (WGS) entry which is preliminary data.</text>
</comment>
<dbReference type="GO" id="GO:0061458">
    <property type="term" value="P:reproductive system development"/>
    <property type="evidence" value="ECO:0007669"/>
    <property type="project" value="TreeGrafter"/>
</dbReference>
<evidence type="ECO:0000313" key="8">
    <source>
        <dbReference type="Proteomes" id="UP000324897"/>
    </source>
</evidence>
<organism evidence="7 8">
    <name type="scientific">Eragrostis curvula</name>
    <name type="common">weeping love grass</name>
    <dbReference type="NCBI Taxonomy" id="38414"/>
    <lineage>
        <taxon>Eukaryota</taxon>
        <taxon>Viridiplantae</taxon>
        <taxon>Streptophyta</taxon>
        <taxon>Embryophyta</taxon>
        <taxon>Tracheophyta</taxon>
        <taxon>Spermatophyta</taxon>
        <taxon>Magnoliopsida</taxon>
        <taxon>Liliopsida</taxon>
        <taxon>Poales</taxon>
        <taxon>Poaceae</taxon>
        <taxon>PACMAD clade</taxon>
        <taxon>Chloridoideae</taxon>
        <taxon>Eragrostideae</taxon>
        <taxon>Eragrostidinae</taxon>
        <taxon>Eragrostis</taxon>
    </lineage>
</organism>
<dbReference type="PANTHER" id="PTHR47149:SF1">
    <property type="entry name" value="F-BOX PROTEIN RMF"/>
    <property type="match status" value="1"/>
</dbReference>
<dbReference type="AlphaFoldDB" id="A0A5J9UHY9"/>
<evidence type="ECO:0008006" key="9">
    <source>
        <dbReference type="Google" id="ProtNLM"/>
    </source>
</evidence>
<dbReference type="InterPro" id="IPR036047">
    <property type="entry name" value="F-box-like_dom_sf"/>
</dbReference>
<name>A0A5J9UHY9_9POAL</name>
<dbReference type="SUPFAM" id="SSF81383">
    <property type="entry name" value="F-box domain"/>
    <property type="match status" value="1"/>
</dbReference>
<evidence type="ECO:0000256" key="2">
    <source>
        <dbReference type="ARBA" id="ARBA00022692"/>
    </source>
</evidence>
<reference evidence="7 8" key="1">
    <citation type="journal article" date="2019" name="Sci. Rep.">
        <title>A high-quality genome of Eragrostis curvula grass provides insights into Poaceae evolution and supports new strategies to enhance forage quality.</title>
        <authorList>
            <person name="Carballo J."/>
            <person name="Santos B.A.C.M."/>
            <person name="Zappacosta D."/>
            <person name="Garbus I."/>
            <person name="Selva J.P."/>
            <person name="Gallo C.A."/>
            <person name="Diaz A."/>
            <person name="Albertini E."/>
            <person name="Caccamo M."/>
            <person name="Echenique V."/>
        </authorList>
    </citation>
    <scope>NUCLEOTIDE SEQUENCE [LARGE SCALE GENOMIC DNA]</scope>
    <source>
        <strain evidence="8">cv. Victoria</strain>
        <tissue evidence="7">Leaf</tissue>
    </source>
</reference>
<keyword evidence="4 6" id="KW-0472">Membrane</keyword>
<dbReference type="Proteomes" id="UP000324897">
    <property type="component" value="Unassembled WGS sequence"/>
</dbReference>
<dbReference type="EMBL" id="RWGY01000026">
    <property type="protein sequence ID" value="TVU22897.1"/>
    <property type="molecule type" value="Genomic_DNA"/>
</dbReference>
<keyword evidence="2 6" id="KW-0812">Transmembrane</keyword>
<dbReference type="Gramene" id="TVU22897">
    <property type="protein sequence ID" value="TVU22897"/>
    <property type="gene ID" value="EJB05_32618"/>
</dbReference>
<evidence type="ECO:0000256" key="6">
    <source>
        <dbReference type="SAM" id="Phobius"/>
    </source>
</evidence>
<dbReference type="GO" id="GO:0005634">
    <property type="term" value="C:nucleus"/>
    <property type="evidence" value="ECO:0007669"/>
    <property type="project" value="TreeGrafter"/>
</dbReference>